<comment type="caution">
    <text evidence="3">The sequence shown here is derived from an EMBL/GenBank/DDBJ whole genome shotgun (WGS) entry which is preliminary data.</text>
</comment>
<name>A0AAV8PGJ7_ENSVE</name>
<dbReference type="EMBL" id="JAQQAF010000005">
    <property type="protein sequence ID" value="KAJ8483726.1"/>
    <property type="molecule type" value="Genomic_DNA"/>
</dbReference>
<dbReference type="Proteomes" id="UP001222027">
    <property type="component" value="Unassembled WGS sequence"/>
</dbReference>
<protein>
    <recommendedName>
        <fullName evidence="5">TPX2 C-terminal domain-containing protein</fullName>
    </recommendedName>
</protein>
<evidence type="ECO:0000313" key="3">
    <source>
        <dbReference type="EMBL" id="KAJ8483726.1"/>
    </source>
</evidence>
<evidence type="ECO:0008006" key="5">
    <source>
        <dbReference type="Google" id="ProtNLM"/>
    </source>
</evidence>
<dbReference type="AlphaFoldDB" id="A0AAV8PGJ7"/>
<keyword evidence="2" id="KW-0732">Signal</keyword>
<sequence length="700" mass="78247">MKNSPLFLLFAVVLFDVFVAPATGLMPCSRSLWNIMFPGDDVPFPVLEQTPLADARAEETLALPPTELGIVSPESDQLSESWILAPWRIREVDQAYYGWSHQDLSDHDAYQEAPVSQMLDHGSVSFGRFAVETLSWEKKSIFTRNRRQEELEKYRTHGLVAKKKAYFEEYFKRIRAVKSMQDNQQSEITVDYGDDVSISSQSGEENKTAAELKYHGDQAVNVGKDQPEDGPIGVGILHGDLEKLSNGVATEQTTHPIEALQTLPLSSSTRSFKDNQEENHYDYALQMQHLNQKLMKDEACIGSQQDGVGILHGDLEKLSNGVAMEQTTTQPIEALQTSPLSSSTRSFKDNQEENHYDYALQMQHLNQKLMKDEACTGSQQNIDQHDISCLDEKRVSNGNVNLSYNHKTQIAASGITAFARRNPKPERSMLKKVENATRDKNLQSKNTYKKESMPTSKLKISSSAKNNLNVSCKRKSELKPSNGLNPVQGKISKAENTAYSRNAAADKLLSKYKSTSDSSCKPLTEGRSKITIPSPFSFATEKRAAASSSLKDDTPRFISNASNRTASSLIHEKGITIVPSTPGKATIDNGVKGRVLDNKRSIYLPRGNKTNRCSESENQSHCIARGNRKEEEKDRANLMSKIHRLNSTNADSILITNPKEENRKIIKLQIGNRSLHTSKSKNNDASLDAKKPRQVMPRWR</sequence>
<dbReference type="PANTHER" id="PTHR47286:SF2">
    <property type="entry name" value="F3I6.9 PROTEIN"/>
    <property type="match status" value="1"/>
</dbReference>
<dbReference type="PANTHER" id="PTHR47286">
    <property type="entry name" value="F3I6.9 PROTEIN"/>
    <property type="match status" value="1"/>
</dbReference>
<feature type="compositionally biased region" description="Polar residues" evidence="1">
    <location>
        <begin position="453"/>
        <end position="466"/>
    </location>
</feature>
<keyword evidence="4" id="KW-1185">Reference proteome</keyword>
<organism evidence="3 4">
    <name type="scientific">Ensete ventricosum</name>
    <name type="common">Abyssinian banana</name>
    <name type="synonym">Musa ensete</name>
    <dbReference type="NCBI Taxonomy" id="4639"/>
    <lineage>
        <taxon>Eukaryota</taxon>
        <taxon>Viridiplantae</taxon>
        <taxon>Streptophyta</taxon>
        <taxon>Embryophyta</taxon>
        <taxon>Tracheophyta</taxon>
        <taxon>Spermatophyta</taxon>
        <taxon>Magnoliopsida</taxon>
        <taxon>Liliopsida</taxon>
        <taxon>Zingiberales</taxon>
        <taxon>Musaceae</taxon>
        <taxon>Ensete</taxon>
    </lineage>
</organism>
<feature type="signal peptide" evidence="2">
    <location>
        <begin position="1"/>
        <end position="24"/>
    </location>
</feature>
<feature type="chain" id="PRO_5043742735" description="TPX2 C-terminal domain-containing protein" evidence="2">
    <location>
        <begin position="25"/>
        <end position="700"/>
    </location>
</feature>
<gene>
    <name evidence="3" type="ORF">OPV22_016211</name>
</gene>
<feature type="region of interest" description="Disordered" evidence="1">
    <location>
        <begin position="672"/>
        <end position="700"/>
    </location>
</feature>
<evidence type="ECO:0000256" key="1">
    <source>
        <dbReference type="SAM" id="MobiDB-lite"/>
    </source>
</evidence>
<reference evidence="3 4" key="1">
    <citation type="submission" date="2022-12" db="EMBL/GenBank/DDBJ databases">
        <title>Chromosome-scale assembly of the Ensete ventricosum genome.</title>
        <authorList>
            <person name="Dussert Y."/>
            <person name="Stocks J."/>
            <person name="Wendawek A."/>
            <person name="Woldeyes F."/>
            <person name="Nichols R.A."/>
            <person name="Borrell J.S."/>
        </authorList>
    </citation>
    <scope>NUCLEOTIDE SEQUENCE [LARGE SCALE GENOMIC DNA]</scope>
    <source>
        <strain evidence="4">cv. Maze</strain>
        <tissue evidence="3">Seeds</tissue>
    </source>
</reference>
<accession>A0AAV8PGJ7</accession>
<evidence type="ECO:0000313" key="4">
    <source>
        <dbReference type="Proteomes" id="UP001222027"/>
    </source>
</evidence>
<proteinExistence type="predicted"/>
<feature type="compositionally biased region" description="Basic and acidic residues" evidence="1">
    <location>
        <begin position="437"/>
        <end position="452"/>
    </location>
</feature>
<feature type="region of interest" description="Disordered" evidence="1">
    <location>
        <begin position="437"/>
        <end position="466"/>
    </location>
</feature>
<evidence type="ECO:0000256" key="2">
    <source>
        <dbReference type="SAM" id="SignalP"/>
    </source>
</evidence>